<accession>A0A4R6U8Y3</accession>
<protein>
    <submittedName>
        <fullName evidence="1">Uncharacterized protein</fullName>
    </submittedName>
</protein>
<dbReference type="AlphaFoldDB" id="A0A4R6U8Y3"/>
<gene>
    <name evidence="1" type="ORF">EV213_101470</name>
</gene>
<evidence type="ECO:0000313" key="2">
    <source>
        <dbReference type="Proteomes" id="UP000295632"/>
    </source>
</evidence>
<name>A0A4R6U8Y3_9BACI</name>
<proteinExistence type="predicted"/>
<sequence length="211" mass="24868">MKFHSWKEQLGIVSAQANKDIKFVRRALKDIELVNNKYPELITEVEEDWERITTLAHLFIDSVDDFNKLYSDALDLIDTVCVRNGYADPEDIEEVQKLEVKYEMVLYGRYKYQIETFINLENVYESISEKTQRTSLISRKKLKNLLVFLDAQLQPRAKIALFESIATFEKDINGQFITRKRGSLSLNQLKSHKQNIYFEALRKRVNPLLRN</sequence>
<keyword evidence="2" id="KW-1185">Reference proteome</keyword>
<dbReference type="RefSeq" id="WP_133578849.1">
    <property type="nucleotide sequence ID" value="NZ_SNYJ01000001.1"/>
</dbReference>
<reference evidence="1 2" key="1">
    <citation type="submission" date="2019-03" db="EMBL/GenBank/DDBJ databases">
        <title>Genomic Encyclopedia of Type Strains, Phase IV (KMG-IV): sequencing the most valuable type-strain genomes for metagenomic binning, comparative biology and taxonomic classification.</title>
        <authorList>
            <person name="Goeker M."/>
        </authorList>
    </citation>
    <scope>NUCLEOTIDE SEQUENCE [LARGE SCALE GENOMIC DNA]</scope>
    <source>
        <strain evidence="1 2">DSM 28697</strain>
    </source>
</reference>
<dbReference type="EMBL" id="SNYJ01000001">
    <property type="protein sequence ID" value="TDQ43038.1"/>
    <property type="molecule type" value="Genomic_DNA"/>
</dbReference>
<evidence type="ECO:0000313" key="1">
    <source>
        <dbReference type="EMBL" id="TDQ43038.1"/>
    </source>
</evidence>
<dbReference type="Proteomes" id="UP000295632">
    <property type="component" value="Unassembled WGS sequence"/>
</dbReference>
<organism evidence="1 2">
    <name type="scientific">Aureibacillus halotolerans</name>
    <dbReference type="NCBI Taxonomy" id="1508390"/>
    <lineage>
        <taxon>Bacteria</taxon>
        <taxon>Bacillati</taxon>
        <taxon>Bacillota</taxon>
        <taxon>Bacilli</taxon>
        <taxon>Bacillales</taxon>
        <taxon>Bacillaceae</taxon>
        <taxon>Aureibacillus</taxon>
    </lineage>
</organism>
<comment type="caution">
    <text evidence="1">The sequence shown here is derived from an EMBL/GenBank/DDBJ whole genome shotgun (WGS) entry which is preliminary data.</text>
</comment>